<dbReference type="OrthoDB" id="5145586at2759"/>
<reference evidence="1 2" key="1">
    <citation type="journal article" date="2018" name="New Phytol.">
        <title>Phylogenomics of Endogonaceae and evolution of mycorrhizas within Mucoromycota.</title>
        <authorList>
            <person name="Chang Y."/>
            <person name="Desiro A."/>
            <person name="Na H."/>
            <person name="Sandor L."/>
            <person name="Lipzen A."/>
            <person name="Clum A."/>
            <person name="Barry K."/>
            <person name="Grigoriev I.V."/>
            <person name="Martin F.M."/>
            <person name="Stajich J.E."/>
            <person name="Smith M.E."/>
            <person name="Bonito G."/>
            <person name="Spatafora J.W."/>
        </authorList>
    </citation>
    <scope>NUCLEOTIDE SEQUENCE [LARGE SCALE GENOMIC DNA]</scope>
    <source>
        <strain evidence="1 2">GMNB39</strain>
    </source>
</reference>
<sequence length="96" mass="10179">MLDKLSTLLVLRADLDDLADVVAGAEIEGANVHLNVVGGETLHLLGPGSAPHEGLTVRTDLLNNFADLRLETHVKHAIGFVEHEVGNAAEVRLLGL</sequence>
<dbReference type="Proteomes" id="UP000268093">
    <property type="component" value="Unassembled WGS sequence"/>
</dbReference>
<name>A0A433DDF0_9FUNG</name>
<keyword evidence="2" id="KW-1185">Reference proteome</keyword>
<organism evidence="1 2">
    <name type="scientific">Jimgerdemannia flammicorona</name>
    <dbReference type="NCBI Taxonomy" id="994334"/>
    <lineage>
        <taxon>Eukaryota</taxon>
        <taxon>Fungi</taxon>
        <taxon>Fungi incertae sedis</taxon>
        <taxon>Mucoromycota</taxon>
        <taxon>Mucoromycotina</taxon>
        <taxon>Endogonomycetes</taxon>
        <taxon>Endogonales</taxon>
        <taxon>Endogonaceae</taxon>
        <taxon>Jimgerdemannia</taxon>
    </lineage>
</organism>
<dbReference type="EMBL" id="RBNI01002836">
    <property type="protein sequence ID" value="RUP48880.1"/>
    <property type="molecule type" value="Genomic_DNA"/>
</dbReference>
<dbReference type="AlphaFoldDB" id="A0A433DDF0"/>
<accession>A0A433DDF0</accession>
<dbReference type="AntiFam" id="ANF00149">
    <property type="entry name" value="Shadow ORF (opposite cshA)"/>
</dbReference>
<gene>
    <name evidence="1" type="ORF">BC936DRAFT_143756</name>
</gene>
<evidence type="ECO:0000313" key="2">
    <source>
        <dbReference type="Proteomes" id="UP000268093"/>
    </source>
</evidence>
<proteinExistence type="predicted"/>
<protein>
    <submittedName>
        <fullName evidence="1">Uncharacterized protein</fullName>
    </submittedName>
</protein>
<comment type="caution">
    <text evidence="1">The sequence shown here is derived from an EMBL/GenBank/DDBJ whole genome shotgun (WGS) entry which is preliminary data.</text>
</comment>
<evidence type="ECO:0000313" key="1">
    <source>
        <dbReference type="EMBL" id="RUP48880.1"/>
    </source>
</evidence>